<keyword evidence="3" id="KW-0238">DNA-binding</keyword>
<feature type="domain" description="HTH lysR-type" evidence="5">
    <location>
        <begin position="17"/>
        <end position="74"/>
    </location>
</feature>
<dbReference type="PANTHER" id="PTHR30579:SF3">
    <property type="entry name" value="TRANSCRIPTIONAL REGULATORY PROTEIN"/>
    <property type="match status" value="1"/>
</dbReference>
<dbReference type="PROSITE" id="PS50931">
    <property type="entry name" value="HTH_LYSR"/>
    <property type="match status" value="1"/>
</dbReference>
<evidence type="ECO:0000313" key="7">
    <source>
        <dbReference type="Proteomes" id="UP000192656"/>
    </source>
</evidence>
<reference evidence="6 7" key="1">
    <citation type="submission" date="2017-04" db="EMBL/GenBank/DDBJ databases">
        <authorList>
            <person name="Afonso C.L."/>
            <person name="Miller P.J."/>
            <person name="Scott M.A."/>
            <person name="Spackman E."/>
            <person name="Goraichik I."/>
            <person name="Dimitrov K.M."/>
            <person name="Suarez D.L."/>
            <person name="Swayne D.E."/>
        </authorList>
    </citation>
    <scope>NUCLEOTIDE SEQUENCE [LARGE SCALE GENOMIC DNA]</scope>
    <source>
        <strain evidence="6 7">CGMCC 1.10972</strain>
    </source>
</reference>
<keyword evidence="2" id="KW-0805">Transcription regulation</keyword>
<dbReference type="Pfam" id="PF00126">
    <property type="entry name" value="HTH_1"/>
    <property type="match status" value="1"/>
</dbReference>
<sequence length="329" mass="37220">MPSLVQELHRSPAAMNFNWDDVRVFAKVAEIGSLKAAARALNMTTTTLRKRIANFEAQMDVVLFTRTAKGVELTQEGRSVYDIAVEMSEQSAALAYLSQRHGHSGSGLVRLAVTEGLGAFWLMPHLVAFQRANKQIRLDVRHDMRVPDLSRLECDVAVQLQRPRDESLIVKRLGHLHLMVYGSRRYIEENGQPTQFADMPRFSFIHHVAEQIPSQALKELIRTVPELNYVSTIVNTATAQVLAMTNDAGFGVIPTYASALTDELVPVRTDFQMRREIWLVYHPEVARLGRVRRLIQAITKAFDPQLYPWFREDFVDPKDFGVVPAGLIV</sequence>
<dbReference type="InterPro" id="IPR036390">
    <property type="entry name" value="WH_DNA-bd_sf"/>
</dbReference>
<accession>A0A1W2AKK6</accession>
<dbReference type="OrthoDB" id="7914859at2"/>
<dbReference type="Proteomes" id="UP000192656">
    <property type="component" value="Unassembled WGS sequence"/>
</dbReference>
<organism evidence="6 7">
    <name type="scientific">Fulvimarina manganoxydans</name>
    <dbReference type="NCBI Taxonomy" id="937218"/>
    <lineage>
        <taxon>Bacteria</taxon>
        <taxon>Pseudomonadati</taxon>
        <taxon>Pseudomonadota</taxon>
        <taxon>Alphaproteobacteria</taxon>
        <taxon>Hyphomicrobiales</taxon>
        <taxon>Aurantimonadaceae</taxon>
        <taxon>Fulvimarina</taxon>
    </lineage>
</organism>
<gene>
    <name evidence="6" type="ORF">SAMN06297251_104273</name>
</gene>
<dbReference type="GO" id="GO:0003677">
    <property type="term" value="F:DNA binding"/>
    <property type="evidence" value="ECO:0007669"/>
    <property type="project" value="UniProtKB-KW"/>
</dbReference>
<evidence type="ECO:0000256" key="1">
    <source>
        <dbReference type="ARBA" id="ARBA00009437"/>
    </source>
</evidence>
<dbReference type="SUPFAM" id="SSF53850">
    <property type="entry name" value="Periplasmic binding protein-like II"/>
    <property type="match status" value="1"/>
</dbReference>
<comment type="similarity">
    <text evidence="1">Belongs to the LysR transcriptional regulatory family.</text>
</comment>
<proteinExistence type="inferred from homology"/>
<name>A0A1W2AKK6_9HYPH</name>
<dbReference type="InterPro" id="IPR050176">
    <property type="entry name" value="LTTR"/>
</dbReference>
<evidence type="ECO:0000259" key="5">
    <source>
        <dbReference type="PROSITE" id="PS50931"/>
    </source>
</evidence>
<dbReference type="InterPro" id="IPR036388">
    <property type="entry name" value="WH-like_DNA-bd_sf"/>
</dbReference>
<dbReference type="Gene3D" id="3.40.190.290">
    <property type="match status" value="1"/>
</dbReference>
<evidence type="ECO:0000256" key="2">
    <source>
        <dbReference type="ARBA" id="ARBA00023015"/>
    </source>
</evidence>
<evidence type="ECO:0000313" key="6">
    <source>
        <dbReference type="EMBL" id="SMC61183.1"/>
    </source>
</evidence>
<dbReference type="PANTHER" id="PTHR30579">
    <property type="entry name" value="TRANSCRIPTIONAL REGULATOR"/>
    <property type="match status" value="1"/>
</dbReference>
<dbReference type="SUPFAM" id="SSF46785">
    <property type="entry name" value="Winged helix' DNA-binding domain"/>
    <property type="match status" value="1"/>
</dbReference>
<protein>
    <submittedName>
        <fullName evidence="6">Transcriptional regulator, LysR family</fullName>
    </submittedName>
</protein>
<dbReference type="RefSeq" id="WP_084409382.1">
    <property type="nucleotide sequence ID" value="NZ_FWXR01000004.1"/>
</dbReference>
<dbReference type="AlphaFoldDB" id="A0A1W2AKK6"/>
<dbReference type="InterPro" id="IPR005119">
    <property type="entry name" value="LysR_subst-bd"/>
</dbReference>
<dbReference type="GO" id="GO:0003700">
    <property type="term" value="F:DNA-binding transcription factor activity"/>
    <property type="evidence" value="ECO:0007669"/>
    <property type="project" value="InterPro"/>
</dbReference>
<dbReference type="Gene3D" id="1.10.10.10">
    <property type="entry name" value="Winged helix-like DNA-binding domain superfamily/Winged helix DNA-binding domain"/>
    <property type="match status" value="1"/>
</dbReference>
<dbReference type="InterPro" id="IPR000847">
    <property type="entry name" value="LysR_HTH_N"/>
</dbReference>
<dbReference type="EMBL" id="FWXR01000004">
    <property type="protein sequence ID" value="SMC61183.1"/>
    <property type="molecule type" value="Genomic_DNA"/>
</dbReference>
<evidence type="ECO:0000256" key="4">
    <source>
        <dbReference type="ARBA" id="ARBA00023163"/>
    </source>
</evidence>
<dbReference type="Pfam" id="PF03466">
    <property type="entry name" value="LysR_substrate"/>
    <property type="match status" value="1"/>
</dbReference>
<keyword evidence="4" id="KW-0804">Transcription</keyword>
<keyword evidence="7" id="KW-1185">Reference proteome</keyword>
<dbReference type="STRING" id="937218.SAMN06297251_104273"/>
<evidence type="ECO:0000256" key="3">
    <source>
        <dbReference type="ARBA" id="ARBA00023125"/>
    </source>
</evidence>